<gene>
    <name evidence="7" type="primary">LOC100180441</name>
</gene>
<proteinExistence type="predicted"/>
<evidence type="ECO:0000256" key="5">
    <source>
        <dbReference type="SAM" id="Phobius"/>
    </source>
</evidence>
<evidence type="ECO:0000256" key="6">
    <source>
        <dbReference type="SAM" id="SignalP"/>
    </source>
</evidence>
<dbReference type="GeneID" id="100180441"/>
<dbReference type="HOGENOM" id="CLU_1643098_0_0_1"/>
<feature type="transmembrane region" description="Helical" evidence="5">
    <location>
        <begin position="132"/>
        <end position="156"/>
    </location>
</feature>
<keyword evidence="6" id="KW-0732">Signal</keyword>
<accession>A0A1W2W0R7</accession>
<evidence type="ECO:0000313" key="8">
    <source>
        <dbReference type="Proteomes" id="UP000008144"/>
    </source>
</evidence>
<comment type="subcellular location">
    <subcellularLocation>
        <location evidence="1">Membrane</location>
        <topology evidence="1">Multi-pass membrane protein</topology>
    </subcellularLocation>
</comment>
<dbReference type="Proteomes" id="UP000008144">
    <property type="component" value="Chromosome 7"/>
</dbReference>
<dbReference type="Pfam" id="PF00822">
    <property type="entry name" value="PMP22_Claudin"/>
    <property type="match status" value="1"/>
</dbReference>
<accession>F7BBB5</accession>
<keyword evidence="8" id="KW-1185">Reference proteome</keyword>
<keyword evidence="4 5" id="KW-0472">Membrane</keyword>
<keyword evidence="2 5" id="KW-0812">Transmembrane</keyword>
<dbReference type="PRINTS" id="PR01077">
    <property type="entry name" value="CLAUDIN"/>
</dbReference>
<dbReference type="InterPro" id="IPR004031">
    <property type="entry name" value="PMP22/EMP/MP20/Claudin"/>
</dbReference>
<keyword evidence="3 5" id="KW-1133">Transmembrane helix</keyword>
<dbReference type="EMBL" id="EAAA01002424">
    <property type="status" value="NOT_ANNOTATED_CDS"/>
    <property type="molecule type" value="Genomic_DNA"/>
</dbReference>
<reference evidence="7" key="4">
    <citation type="submission" date="2025-09" db="UniProtKB">
        <authorList>
            <consortium name="Ensembl"/>
        </authorList>
    </citation>
    <scope>IDENTIFICATION</scope>
</reference>
<organism evidence="7 8">
    <name type="scientific">Ciona intestinalis</name>
    <name type="common">Transparent sea squirt</name>
    <name type="synonym">Ascidia intestinalis</name>
    <dbReference type="NCBI Taxonomy" id="7719"/>
    <lineage>
        <taxon>Eukaryota</taxon>
        <taxon>Metazoa</taxon>
        <taxon>Chordata</taxon>
        <taxon>Tunicata</taxon>
        <taxon>Ascidiacea</taxon>
        <taxon>Phlebobranchia</taxon>
        <taxon>Cionidae</taxon>
        <taxon>Ciona</taxon>
    </lineage>
</organism>
<evidence type="ECO:0000256" key="4">
    <source>
        <dbReference type="ARBA" id="ARBA00023136"/>
    </source>
</evidence>
<evidence type="ECO:0000313" key="7">
    <source>
        <dbReference type="Ensembl" id="ENSCINP00000020893.3"/>
    </source>
</evidence>
<feature type="chain" id="PRO_5014090510" evidence="6">
    <location>
        <begin position="23"/>
        <end position="161"/>
    </location>
</feature>
<dbReference type="KEGG" id="cin:100180441"/>
<reference evidence="8" key="1">
    <citation type="journal article" date="2002" name="Science">
        <title>The draft genome of Ciona intestinalis: insights into chordate and vertebrate origins.</title>
        <authorList>
            <person name="Dehal P."/>
            <person name="Satou Y."/>
            <person name="Campbell R.K."/>
            <person name="Chapman J."/>
            <person name="Degnan B."/>
            <person name="De Tomaso A."/>
            <person name="Davidson B."/>
            <person name="Di Gregorio A."/>
            <person name="Gelpke M."/>
            <person name="Goodstein D.M."/>
            <person name="Harafuji N."/>
            <person name="Hastings K.E."/>
            <person name="Ho I."/>
            <person name="Hotta K."/>
            <person name="Huang W."/>
            <person name="Kawashima T."/>
            <person name="Lemaire P."/>
            <person name="Martinez D."/>
            <person name="Meinertzhagen I.A."/>
            <person name="Necula S."/>
            <person name="Nonaka M."/>
            <person name="Putnam N."/>
            <person name="Rash S."/>
            <person name="Saiga H."/>
            <person name="Satake M."/>
            <person name="Terry A."/>
            <person name="Yamada L."/>
            <person name="Wang H.G."/>
            <person name="Awazu S."/>
            <person name="Azumi K."/>
            <person name="Boore J."/>
            <person name="Branno M."/>
            <person name="Chin-Bow S."/>
            <person name="DeSantis R."/>
            <person name="Doyle S."/>
            <person name="Francino P."/>
            <person name="Keys D.N."/>
            <person name="Haga S."/>
            <person name="Hayashi H."/>
            <person name="Hino K."/>
            <person name="Imai K.S."/>
            <person name="Inaba K."/>
            <person name="Kano S."/>
            <person name="Kobayashi K."/>
            <person name="Kobayashi M."/>
            <person name="Lee B.I."/>
            <person name="Makabe K.W."/>
            <person name="Manohar C."/>
            <person name="Matassi G."/>
            <person name="Medina M."/>
            <person name="Mochizuki Y."/>
            <person name="Mount S."/>
            <person name="Morishita T."/>
            <person name="Miura S."/>
            <person name="Nakayama A."/>
            <person name="Nishizaka S."/>
            <person name="Nomoto H."/>
            <person name="Ohta F."/>
            <person name="Oishi K."/>
            <person name="Rigoutsos I."/>
            <person name="Sano M."/>
            <person name="Sasaki A."/>
            <person name="Sasakura Y."/>
            <person name="Shoguchi E."/>
            <person name="Shin-i T."/>
            <person name="Spagnuolo A."/>
            <person name="Stainier D."/>
            <person name="Suzuki M.M."/>
            <person name="Tassy O."/>
            <person name="Takatori N."/>
            <person name="Tokuoka M."/>
            <person name="Yagi K."/>
            <person name="Yoshizaki F."/>
            <person name="Wada S."/>
            <person name="Zhang C."/>
            <person name="Hyatt P.D."/>
            <person name="Larimer F."/>
            <person name="Detter C."/>
            <person name="Doggett N."/>
            <person name="Glavina T."/>
            <person name="Hawkins T."/>
            <person name="Richardson P."/>
            <person name="Lucas S."/>
            <person name="Kohara Y."/>
            <person name="Levine M."/>
            <person name="Satoh N."/>
            <person name="Rokhsar D.S."/>
        </authorList>
    </citation>
    <scope>NUCLEOTIDE SEQUENCE [LARGE SCALE GENOMIC DNA]</scope>
</reference>
<reference evidence="7" key="3">
    <citation type="submission" date="2025-08" db="UniProtKB">
        <authorList>
            <consortium name="Ensembl"/>
        </authorList>
    </citation>
    <scope>IDENTIFICATION</scope>
</reference>
<feature type="signal peptide" evidence="6">
    <location>
        <begin position="1"/>
        <end position="22"/>
    </location>
</feature>
<feature type="transmembrane region" description="Helical" evidence="5">
    <location>
        <begin position="62"/>
        <end position="89"/>
    </location>
</feature>
<dbReference type="AlphaFoldDB" id="F7BBB5"/>
<feature type="transmembrane region" description="Helical" evidence="5">
    <location>
        <begin position="101"/>
        <end position="120"/>
    </location>
</feature>
<name>F7BBB5_CIOIN</name>
<dbReference type="Gene3D" id="1.20.140.150">
    <property type="match status" value="1"/>
</dbReference>
<evidence type="ECO:0000256" key="3">
    <source>
        <dbReference type="ARBA" id="ARBA00022989"/>
    </source>
</evidence>
<evidence type="ECO:0000256" key="2">
    <source>
        <dbReference type="ARBA" id="ARBA00022692"/>
    </source>
</evidence>
<sequence>MNASASAAILLSILGCADIIVATFAPGWLSTNVLGVTGSEGPLLVCISGTCRVIIQNRPASILAVFSLLCLATVTGIFGLVLLIIGGCCSSDRNMFSSGSASVLVSGIFALAGVATYTGVTAQAVQASSFLSYYYCFGMCWAGAFLSLMAAMLGFLGGKLL</sequence>
<reference evidence="7" key="2">
    <citation type="journal article" date="2008" name="Genome Biol.">
        <title>Improved genome assembly and evidence-based global gene model set for the chordate Ciona intestinalis: new insight into intron and operon populations.</title>
        <authorList>
            <person name="Satou Y."/>
            <person name="Mineta K."/>
            <person name="Ogasawara M."/>
            <person name="Sasakura Y."/>
            <person name="Shoguchi E."/>
            <person name="Ueno K."/>
            <person name="Yamada L."/>
            <person name="Matsumoto J."/>
            <person name="Wasserscheid J."/>
            <person name="Dewar K."/>
            <person name="Wiley G.B."/>
            <person name="Macmil S.L."/>
            <person name="Roe B.A."/>
            <person name="Zeller R.W."/>
            <person name="Hastings K.E."/>
            <person name="Lemaire P."/>
            <person name="Lindquist E."/>
            <person name="Endo T."/>
            <person name="Hotta K."/>
            <person name="Inaba K."/>
        </authorList>
    </citation>
    <scope>NUCLEOTIDE SEQUENCE [LARGE SCALE GENOMIC DNA]</scope>
    <source>
        <strain evidence="7">wild type</strain>
    </source>
</reference>
<protein>
    <submittedName>
        <fullName evidence="7">Uncharacterized LOC100180441</fullName>
    </submittedName>
</protein>
<dbReference type="Ensembl" id="ENSCINT00000020893.3">
    <property type="protein sequence ID" value="ENSCINP00000020893.3"/>
    <property type="gene ID" value="ENSCING00000010535.3"/>
</dbReference>
<dbReference type="RefSeq" id="XP_002120487.1">
    <property type="nucleotide sequence ID" value="XM_002120451.5"/>
</dbReference>
<dbReference type="GO" id="GO:0005886">
    <property type="term" value="C:plasma membrane"/>
    <property type="evidence" value="ECO:0000318"/>
    <property type="project" value="GO_Central"/>
</dbReference>
<dbReference type="InParanoid" id="F7BBB5"/>
<evidence type="ECO:0000256" key="1">
    <source>
        <dbReference type="ARBA" id="ARBA00004141"/>
    </source>
</evidence>